<feature type="domain" description="Hflx-type G" evidence="11">
    <location>
        <begin position="240"/>
        <end position="401"/>
    </location>
</feature>
<dbReference type="PANTHER" id="PTHR10229:SF0">
    <property type="entry name" value="GTP-BINDING PROTEIN 6-RELATED"/>
    <property type="match status" value="1"/>
</dbReference>
<dbReference type="EMBL" id="RCHT01000016">
    <property type="protein sequence ID" value="RLL10147.1"/>
    <property type="molecule type" value="Genomic_DNA"/>
</dbReference>
<feature type="binding site" evidence="7">
    <location>
        <begin position="271"/>
        <end position="275"/>
    </location>
    <ligand>
        <name>GTP</name>
        <dbReference type="ChEBI" id="CHEBI:37565"/>
    </ligand>
</feature>
<dbReference type="Proteomes" id="UP000276301">
    <property type="component" value="Unassembled WGS sequence"/>
</dbReference>
<dbReference type="CDD" id="cd01878">
    <property type="entry name" value="HflX"/>
    <property type="match status" value="1"/>
</dbReference>
<feature type="binding site" evidence="8">
    <location>
        <position position="253"/>
    </location>
    <ligand>
        <name>Mg(2+)</name>
        <dbReference type="ChEBI" id="CHEBI:18420"/>
    </ligand>
</feature>
<dbReference type="PROSITE" id="PS51705">
    <property type="entry name" value="G_HFLX"/>
    <property type="match status" value="1"/>
</dbReference>
<comment type="caution">
    <text evidence="12">The sequence shown here is derived from an EMBL/GenBank/DDBJ whole genome shotgun (WGS) entry which is preliminary data.</text>
</comment>
<keyword evidence="2 8" id="KW-0479">Metal-binding</keyword>
<dbReference type="GO" id="GO:0003924">
    <property type="term" value="F:GTPase activity"/>
    <property type="evidence" value="ECO:0007669"/>
    <property type="project" value="UniProtKB-UniRule"/>
</dbReference>
<dbReference type="Pfam" id="PF13167">
    <property type="entry name" value="GTP-bdg_N"/>
    <property type="match status" value="1"/>
</dbReference>
<evidence type="ECO:0000256" key="5">
    <source>
        <dbReference type="ARBA" id="ARBA00023134"/>
    </source>
</evidence>
<dbReference type="InterPro" id="IPR032305">
    <property type="entry name" value="GTP-bd_M"/>
</dbReference>
<dbReference type="GO" id="GO:0043022">
    <property type="term" value="F:ribosome binding"/>
    <property type="evidence" value="ECO:0007669"/>
    <property type="project" value="TreeGrafter"/>
</dbReference>
<dbReference type="Gene3D" id="3.40.50.11060">
    <property type="entry name" value="GTPase HflX, N-terminal domain"/>
    <property type="match status" value="1"/>
</dbReference>
<dbReference type="AlphaFoldDB" id="A0A498CN07"/>
<dbReference type="InterPro" id="IPR042108">
    <property type="entry name" value="GTPase_HflX_N_sf"/>
</dbReference>
<evidence type="ECO:0000256" key="2">
    <source>
        <dbReference type="ARBA" id="ARBA00022723"/>
    </source>
</evidence>
<dbReference type="InterPro" id="IPR030394">
    <property type="entry name" value="G_HFLX_dom"/>
</dbReference>
<proteinExistence type="inferred from homology"/>
<keyword evidence="4 8" id="KW-0460">Magnesium</keyword>
<dbReference type="GO" id="GO:0046872">
    <property type="term" value="F:metal ion binding"/>
    <property type="evidence" value="ECO:0007669"/>
    <property type="project" value="UniProtKB-KW"/>
</dbReference>
<evidence type="ECO:0000313" key="13">
    <source>
        <dbReference type="Proteomes" id="UP000276301"/>
    </source>
</evidence>
<organism evidence="12 13">
    <name type="scientific">Anaerotruncus massiliensis</name>
    <name type="common">ex Liu et al. 2021</name>
    <dbReference type="NCBI Taxonomy" id="2321404"/>
    <lineage>
        <taxon>Bacteria</taxon>
        <taxon>Bacillati</taxon>
        <taxon>Bacillota</taxon>
        <taxon>Clostridia</taxon>
        <taxon>Eubacteriales</taxon>
        <taxon>Oscillospiraceae</taxon>
        <taxon>Anaerotruncus</taxon>
    </lineage>
</organism>
<comment type="cofactor">
    <cofactor evidence="8">
        <name>Mg(2+)</name>
        <dbReference type="ChEBI" id="CHEBI:18420"/>
    </cofactor>
</comment>
<dbReference type="PANTHER" id="PTHR10229">
    <property type="entry name" value="GTP-BINDING PROTEIN HFLX"/>
    <property type="match status" value="1"/>
</dbReference>
<evidence type="ECO:0000256" key="4">
    <source>
        <dbReference type="ARBA" id="ARBA00022842"/>
    </source>
</evidence>
<dbReference type="HAMAP" id="MF_00900">
    <property type="entry name" value="GTPase_HflX"/>
    <property type="match status" value="1"/>
</dbReference>
<feature type="binding site" evidence="7">
    <location>
        <begin position="293"/>
        <end position="296"/>
    </location>
    <ligand>
        <name>GTP</name>
        <dbReference type="ChEBI" id="CHEBI:37565"/>
    </ligand>
</feature>
<dbReference type="InterPro" id="IPR025121">
    <property type="entry name" value="GTPase_HflX_N"/>
</dbReference>
<dbReference type="InterPro" id="IPR016496">
    <property type="entry name" value="GTPase_HflX"/>
</dbReference>
<dbReference type="GO" id="GO:0005525">
    <property type="term" value="F:GTP binding"/>
    <property type="evidence" value="ECO:0007669"/>
    <property type="project" value="UniProtKB-UniRule"/>
</dbReference>
<keyword evidence="5 6" id="KW-0342">GTP-binding</keyword>
<dbReference type="InterPro" id="IPR027417">
    <property type="entry name" value="P-loop_NTPase"/>
</dbReference>
<evidence type="ECO:0000259" key="11">
    <source>
        <dbReference type="PROSITE" id="PS51705"/>
    </source>
</evidence>
<feature type="region of interest" description="Disordered" evidence="10">
    <location>
        <begin position="13"/>
        <end position="42"/>
    </location>
</feature>
<comment type="function">
    <text evidence="6">GTPase that associates with the 50S ribosomal subunit and may have a role during protein synthesis or ribosome biogenesis.</text>
</comment>
<feature type="binding site" evidence="7">
    <location>
        <begin position="246"/>
        <end position="253"/>
    </location>
    <ligand>
        <name>GTP</name>
        <dbReference type="ChEBI" id="CHEBI:37565"/>
    </ligand>
</feature>
<keyword evidence="3 6" id="KW-0547">Nucleotide-binding</keyword>
<keyword evidence="9" id="KW-0175">Coiled coil</keyword>
<keyword evidence="1 6" id="KW-0963">Cytoplasm</keyword>
<evidence type="ECO:0000256" key="7">
    <source>
        <dbReference type="PIRSR" id="PIRSR006809-1"/>
    </source>
</evidence>
<sequence>MISSLSLAHKRPGFNAKNLEKRLPPPQGRGKPRTKGEGSRRMIENNVEKKQRAVLVAVDTGEYDAQVSLDELEELAVTAGAETAAKVLQKRGGFDPATVIGSGRLSEIAEFCKGDGADLVVFDCELSPAQMRNIEDACGVPVIDRTTLILDIFAQRAVTAEGKLQVELAQLRYRLPRLTGLGGALSRLGGGIGTRGPGESQLETDRRHIRRRIAALQDQLAELEKRRGLLRARRKKEGVTTVAIVGYTNVGKSTLLNALTNAGVLVEDKLFATLDPTSRALSLPDGREVLLIDTVGLVRRLPHQLVEAFKSTLEEAANADLLWCVCDASSDETDEQVAVTRRLMEELGVGDKPMLVLLNKCDLISEAPLLFGERTVLLSAKTGFGFDDLLQKTAAALAPTHRRLRLLIPYDRSGLVNEIMAGGKVFSQEYTPEGTRLDALVDVRILHKVAEFVLHGE</sequence>
<dbReference type="FunFam" id="3.40.50.11060:FF:000001">
    <property type="entry name" value="GTPase HflX"/>
    <property type="match status" value="1"/>
</dbReference>
<evidence type="ECO:0000256" key="1">
    <source>
        <dbReference type="ARBA" id="ARBA00022490"/>
    </source>
</evidence>
<feature type="binding site" evidence="8">
    <location>
        <position position="273"/>
    </location>
    <ligand>
        <name>Mg(2+)</name>
        <dbReference type="ChEBI" id="CHEBI:18420"/>
    </ligand>
</feature>
<evidence type="ECO:0000256" key="3">
    <source>
        <dbReference type="ARBA" id="ARBA00022741"/>
    </source>
</evidence>
<comment type="subunit">
    <text evidence="6">Monomer. Associates with the 50S ribosomal subunit.</text>
</comment>
<evidence type="ECO:0000256" key="10">
    <source>
        <dbReference type="SAM" id="MobiDB-lite"/>
    </source>
</evidence>
<evidence type="ECO:0000313" key="12">
    <source>
        <dbReference type="EMBL" id="RLL10147.1"/>
    </source>
</evidence>
<dbReference type="InterPro" id="IPR006073">
    <property type="entry name" value="GTP-bd"/>
</dbReference>
<name>A0A498CN07_9FIRM</name>
<evidence type="ECO:0000256" key="8">
    <source>
        <dbReference type="PIRSR" id="PIRSR006809-2"/>
    </source>
</evidence>
<dbReference type="Gene3D" id="6.10.250.2860">
    <property type="match status" value="1"/>
</dbReference>
<comment type="similarity">
    <text evidence="6">Belongs to the TRAFAC class OBG-HflX-like GTPase superfamily. HflX GTPase family.</text>
</comment>
<accession>A0A498CN07</accession>
<evidence type="ECO:0000256" key="9">
    <source>
        <dbReference type="SAM" id="Coils"/>
    </source>
</evidence>
<gene>
    <name evidence="6 12" type="primary">hflX</name>
    <name evidence="12" type="ORF">D4A47_09260</name>
</gene>
<dbReference type="SUPFAM" id="SSF52540">
    <property type="entry name" value="P-loop containing nucleoside triphosphate hydrolases"/>
    <property type="match status" value="1"/>
</dbReference>
<evidence type="ECO:0000256" key="6">
    <source>
        <dbReference type="HAMAP-Rule" id="MF_00900"/>
    </source>
</evidence>
<protein>
    <recommendedName>
        <fullName evidence="6">GTPase HflX</fullName>
    </recommendedName>
    <alternativeName>
        <fullName evidence="6">GTP-binding protein HflX</fullName>
    </alternativeName>
</protein>
<feature type="coiled-coil region" evidence="9">
    <location>
        <begin position="199"/>
        <end position="233"/>
    </location>
</feature>
<dbReference type="Gene3D" id="3.40.50.300">
    <property type="entry name" value="P-loop containing nucleotide triphosphate hydrolases"/>
    <property type="match status" value="1"/>
</dbReference>
<reference evidence="12 13" key="1">
    <citation type="submission" date="2018-10" db="EMBL/GenBank/DDBJ databases">
        <title>Anaerotruncus faecis sp. nov., isolated from human feces.</title>
        <authorList>
            <person name="Wang Y.-J."/>
        </authorList>
    </citation>
    <scope>NUCLEOTIDE SEQUENCE [LARGE SCALE GENOMIC DNA]</scope>
    <source>
        <strain evidence="12 13">22A2-44</strain>
    </source>
</reference>
<dbReference type="GO" id="GO:0005737">
    <property type="term" value="C:cytoplasm"/>
    <property type="evidence" value="ECO:0007669"/>
    <property type="project" value="UniProtKB-SubCell"/>
</dbReference>
<dbReference type="Pfam" id="PF16360">
    <property type="entry name" value="GTP-bdg_M"/>
    <property type="match status" value="1"/>
</dbReference>
<dbReference type="PIRSF" id="PIRSF006809">
    <property type="entry name" value="GTP-binding_hflX_prd"/>
    <property type="match status" value="1"/>
</dbReference>
<comment type="subcellular location">
    <subcellularLocation>
        <location evidence="6">Cytoplasm</location>
    </subcellularLocation>
    <text evidence="6">May associate with membranes.</text>
</comment>
<dbReference type="Pfam" id="PF01926">
    <property type="entry name" value="MMR_HSR1"/>
    <property type="match status" value="1"/>
</dbReference>
<keyword evidence="13" id="KW-1185">Reference proteome</keyword>
<dbReference type="NCBIfam" id="TIGR03156">
    <property type="entry name" value="GTP_HflX"/>
    <property type="match status" value="1"/>
</dbReference>
<feature type="binding site" evidence="7">
    <location>
        <begin position="379"/>
        <end position="381"/>
    </location>
    <ligand>
        <name>GTP</name>
        <dbReference type="ChEBI" id="CHEBI:37565"/>
    </ligand>
</feature>
<feature type="binding site" evidence="7">
    <location>
        <begin position="359"/>
        <end position="362"/>
    </location>
    <ligand>
        <name>GTP</name>
        <dbReference type="ChEBI" id="CHEBI:37565"/>
    </ligand>
</feature>